<feature type="region of interest" description="Disordered" evidence="1">
    <location>
        <begin position="1"/>
        <end position="29"/>
    </location>
</feature>
<keyword evidence="3" id="KW-1185">Reference proteome</keyword>
<organism evidence="2 3">
    <name type="scientific">Caenorhabditis japonica</name>
    <dbReference type="NCBI Taxonomy" id="281687"/>
    <lineage>
        <taxon>Eukaryota</taxon>
        <taxon>Metazoa</taxon>
        <taxon>Ecdysozoa</taxon>
        <taxon>Nematoda</taxon>
        <taxon>Chromadorea</taxon>
        <taxon>Rhabditida</taxon>
        <taxon>Rhabditina</taxon>
        <taxon>Rhabditomorpha</taxon>
        <taxon>Rhabditoidea</taxon>
        <taxon>Rhabditidae</taxon>
        <taxon>Peloderinae</taxon>
        <taxon>Caenorhabditis</taxon>
    </lineage>
</organism>
<sequence>MFARNAWKRVESEASAPFVPKPSSKHTNTLASVPHVRMPDYKLKTKHFVALLCSSRLFLSFLLRPLASSGSGDLERFKSNLCIRMGM</sequence>
<evidence type="ECO:0000313" key="2">
    <source>
        <dbReference type="EnsemblMetazoa" id="CJA40622.1"/>
    </source>
</evidence>
<dbReference type="EnsemblMetazoa" id="CJA40622.1">
    <property type="protein sequence ID" value="CJA40622.1"/>
    <property type="gene ID" value="WBGene00216470"/>
</dbReference>
<accession>A0A8R1IRK9</accession>
<reference evidence="3" key="1">
    <citation type="submission" date="2010-08" db="EMBL/GenBank/DDBJ databases">
        <authorList>
            <consortium name="Caenorhabditis japonica Sequencing Consortium"/>
            <person name="Wilson R.K."/>
        </authorList>
    </citation>
    <scope>NUCLEOTIDE SEQUENCE [LARGE SCALE GENOMIC DNA]</scope>
    <source>
        <strain evidence="3">DF5081</strain>
    </source>
</reference>
<reference evidence="2" key="2">
    <citation type="submission" date="2022-06" db="UniProtKB">
        <authorList>
            <consortium name="EnsemblMetazoa"/>
        </authorList>
    </citation>
    <scope>IDENTIFICATION</scope>
    <source>
        <strain evidence="2">DF5081</strain>
    </source>
</reference>
<evidence type="ECO:0000256" key="1">
    <source>
        <dbReference type="SAM" id="MobiDB-lite"/>
    </source>
</evidence>
<name>A0A8R1IRK9_CAEJA</name>
<dbReference type="AlphaFoldDB" id="A0A8R1IRK9"/>
<dbReference type="Proteomes" id="UP000005237">
    <property type="component" value="Unassembled WGS sequence"/>
</dbReference>
<proteinExistence type="predicted"/>
<protein>
    <submittedName>
        <fullName evidence="2">Uncharacterized protein</fullName>
    </submittedName>
</protein>
<evidence type="ECO:0000313" key="3">
    <source>
        <dbReference type="Proteomes" id="UP000005237"/>
    </source>
</evidence>